<evidence type="ECO:0000256" key="5">
    <source>
        <dbReference type="ARBA" id="ARBA00023200"/>
    </source>
</evidence>
<comment type="catalytic activity">
    <reaction evidence="1">
        <text>Hydrolysis of (1-&gt;4)-beta-linkages between N-acetylmuramic acid and N-acetyl-D-glucosamine residues in a peptidoglycan and between N-acetyl-D-glucosamine residues in chitodextrins.</text>
        <dbReference type="EC" id="3.2.1.17"/>
    </reaction>
</comment>
<evidence type="ECO:0000256" key="1">
    <source>
        <dbReference type="ARBA" id="ARBA00000632"/>
    </source>
</evidence>
<dbReference type="SUPFAM" id="SSF53955">
    <property type="entry name" value="Lysozyme-like"/>
    <property type="match status" value="1"/>
</dbReference>
<evidence type="ECO:0000256" key="4">
    <source>
        <dbReference type="ARBA" id="ARBA00022801"/>
    </source>
</evidence>
<dbReference type="PANTHER" id="PTHR38107:SF3">
    <property type="entry name" value="LYSOZYME RRRD-RELATED"/>
    <property type="match status" value="1"/>
</dbReference>
<comment type="caution">
    <text evidence="8">The sequence shown here is derived from an EMBL/GenBank/DDBJ whole genome shotgun (WGS) entry which is preliminary data.</text>
</comment>
<protein>
    <submittedName>
        <fullName evidence="8">CAZyme family GH24</fullName>
    </submittedName>
</protein>
<evidence type="ECO:0000256" key="6">
    <source>
        <dbReference type="ARBA" id="ARBA00023295"/>
    </source>
</evidence>
<dbReference type="Gene3D" id="1.10.530.40">
    <property type="match status" value="1"/>
</dbReference>
<dbReference type="EMBL" id="JABXXO010000003">
    <property type="protein sequence ID" value="KAF7783343.1"/>
    <property type="molecule type" value="Genomic_DNA"/>
</dbReference>
<dbReference type="GO" id="GO:0003796">
    <property type="term" value="F:lysozyme activity"/>
    <property type="evidence" value="ECO:0007669"/>
    <property type="project" value="UniProtKB-EC"/>
</dbReference>
<sequence>MRTSFAYLFAIAVVSTTVGAAPNNVCHVDSTPGVCISTADCSKLGGTSHSSTDLCADSAGSECCVFVDADNDNEHVARACAPPRVNSATISLIKEFEGFVKSPSPDPIGLPTVGFGHLCKSKGCAEVPYKFPLTEANAGKLLQTDIKSFTKCVSDNIKDAVKLNANQFGALSSWAFNVGCGNVKASALVARLNRGEKPNTVAAEELPKWRLAGGKVLKGLVRRRAAEVKLFKTASSAIAHPPKCG</sequence>
<accession>A0A8H7F9Q2</accession>
<name>A0A8H7F9Q2_AGABI</name>
<dbReference type="GO" id="GO:0016998">
    <property type="term" value="P:cell wall macromolecule catabolic process"/>
    <property type="evidence" value="ECO:0007669"/>
    <property type="project" value="InterPro"/>
</dbReference>
<dbReference type="InterPro" id="IPR051018">
    <property type="entry name" value="Bacteriophage_GH24"/>
</dbReference>
<feature type="signal peptide" evidence="7">
    <location>
        <begin position="1"/>
        <end position="20"/>
    </location>
</feature>
<reference evidence="8 9" key="1">
    <citation type="journal article" name="Sci. Rep.">
        <title>Telomere-to-telomere assembled and centromere annotated genomes of the two main subspecies of the button mushroom Agaricus bisporus reveal especially polymorphic chromosome ends.</title>
        <authorList>
            <person name="Sonnenberg A.S.M."/>
            <person name="Sedaghat-Telgerd N."/>
            <person name="Lavrijssen B."/>
            <person name="Ohm R.A."/>
            <person name="Hendrickx P.M."/>
            <person name="Scholtmeijer K."/>
            <person name="Baars J.J.P."/>
            <person name="van Peer A."/>
        </authorList>
    </citation>
    <scope>NUCLEOTIDE SEQUENCE [LARGE SCALE GENOMIC DNA]</scope>
    <source>
        <strain evidence="8 9">H119_p4</strain>
    </source>
</reference>
<dbReference type="InterPro" id="IPR002196">
    <property type="entry name" value="Glyco_hydro_24"/>
</dbReference>
<evidence type="ECO:0000313" key="8">
    <source>
        <dbReference type="EMBL" id="KAF7783343.1"/>
    </source>
</evidence>
<dbReference type="GO" id="GO:0042742">
    <property type="term" value="P:defense response to bacterium"/>
    <property type="evidence" value="ECO:0007669"/>
    <property type="project" value="UniProtKB-KW"/>
</dbReference>
<dbReference type="Proteomes" id="UP000629468">
    <property type="component" value="Unassembled WGS sequence"/>
</dbReference>
<feature type="chain" id="PRO_5034124576" evidence="7">
    <location>
        <begin position="21"/>
        <end position="245"/>
    </location>
</feature>
<keyword evidence="6" id="KW-0326">Glycosidase</keyword>
<dbReference type="PANTHER" id="PTHR38107">
    <property type="match status" value="1"/>
</dbReference>
<keyword evidence="2" id="KW-0929">Antimicrobial</keyword>
<keyword evidence="4" id="KW-0378">Hydrolase</keyword>
<dbReference type="Pfam" id="PF00959">
    <property type="entry name" value="Phage_lysozyme"/>
    <property type="match status" value="1"/>
</dbReference>
<evidence type="ECO:0000256" key="3">
    <source>
        <dbReference type="ARBA" id="ARBA00022638"/>
    </source>
</evidence>
<keyword evidence="5" id="KW-1035">Host cytoplasm</keyword>
<proteinExistence type="inferred from homology"/>
<dbReference type="InterPro" id="IPR034690">
    <property type="entry name" value="Endolysin_T4_type"/>
</dbReference>
<dbReference type="InterPro" id="IPR033907">
    <property type="entry name" value="Endolysin_autolysin"/>
</dbReference>
<keyword evidence="3" id="KW-0081">Bacteriolytic enzyme</keyword>
<dbReference type="AlphaFoldDB" id="A0A8H7F9Q2"/>
<evidence type="ECO:0000256" key="7">
    <source>
        <dbReference type="SAM" id="SignalP"/>
    </source>
</evidence>
<organism evidence="8 9">
    <name type="scientific">Agaricus bisporus var. burnettii</name>
    <dbReference type="NCBI Taxonomy" id="192524"/>
    <lineage>
        <taxon>Eukaryota</taxon>
        <taxon>Fungi</taxon>
        <taxon>Dikarya</taxon>
        <taxon>Basidiomycota</taxon>
        <taxon>Agaricomycotina</taxon>
        <taxon>Agaricomycetes</taxon>
        <taxon>Agaricomycetidae</taxon>
        <taxon>Agaricales</taxon>
        <taxon>Agaricineae</taxon>
        <taxon>Agaricaceae</taxon>
        <taxon>Agaricus</taxon>
    </lineage>
</organism>
<gene>
    <name evidence="8" type="ORF">Agabi119p4_2719</name>
</gene>
<dbReference type="InterPro" id="IPR023346">
    <property type="entry name" value="Lysozyme-like_dom_sf"/>
</dbReference>
<dbReference type="GO" id="GO:0009253">
    <property type="term" value="P:peptidoglycan catabolic process"/>
    <property type="evidence" value="ECO:0007669"/>
    <property type="project" value="InterPro"/>
</dbReference>
<evidence type="ECO:0000256" key="2">
    <source>
        <dbReference type="ARBA" id="ARBA00022529"/>
    </source>
</evidence>
<dbReference type="HAMAP" id="MF_04110">
    <property type="entry name" value="ENDOLYSIN_T4"/>
    <property type="match status" value="1"/>
</dbReference>
<dbReference type="GO" id="GO:0031640">
    <property type="term" value="P:killing of cells of another organism"/>
    <property type="evidence" value="ECO:0007669"/>
    <property type="project" value="UniProtKB-KW"/>
</dbReference>
<dbReference type="CDD" id="cd00737">
    <property type="entry name" value="lyz_endolysin_autolysin"/>
    <property type="match status" value="1"/>
</dbReference>
<dbReference type="InterPro" id="IPR023347">
    <property type="entry name" value="Lysozyme_dom_sf"/>
</dbReference>
<keyword evidence="7" id="KW-0732">Signal</keyword>
<evidence type="ECO:0000313" key="9">
    <source>
        <dbReference type="Proteomes" id="UP000629468"/>
    </source>
</evidence>